<dbReference type="STRING" id="2041.AERYTH_01145"/>
<evidence type="ECO:0000313" key="3">
    <source>
        <dbReference type="EMBL" id="ALX03402.1"/>
    </source>
</evidence>
<dbReference type="SUPFAM" id="SSF117892">
    <property type="entry name" value="Band 7/SPFH domain"/>
    <property type="match status" value="1"/>
</dbReference>
<evidence type="ECO:0000259" key="2">
    <source>
        <dbReference type="Pfam" id="PF01145"/>
    </source>
</evidence>
<dbReference type="AlphaFoldDB" id="A0A0U3SXX8"/>
<reference evidence="3 4" key="1">
    <citation type="journal article" date="1991" name="Int. J. Syst. Bacteriol.">
        <title>Description of the erythromycin-producing bacterium Arthrobacter sp. strain NRRL B-3381 as Aeromicrobium erythreum gen. nov., sp. nov.</title>
        <authorList>
            <person name="Miller E.S."/>
            <person name="Woese C.R."/>
            <person name="Brenner S."/>
        </authorList>
    </citation>
    <scope>NUCLEOTIDE SEQUENCE [LARGE SCALE GENOMIC DNA]</scope>
    <source>
        <strain evidence="3 4">AR18</strain>
    </source>
</reference>
<evidence type="ECO:0000256" key="1">
    <source>
        <dbReference type="SAM" id="Coils"/>
    </source>
</evidence>
<gene>
    <name evidence="3" type="ORF">AERYTH_01145</name>
</gene>
<dbReference type="PATRIC" id="fig|2041.4.peg.237"/>
<dbReference type="OrthoDB" id="3469168at2"/>
<dbReference type="EMBL" id="CP011502">
    <property type="protein sequence ID" value="ALX03402.1"/>
    <property type="molecule type" value="Genomic_DNA"/>
</dbReference>
<name>A0A0U3SXX8_9ACTN</name>
<keyword evidence="1" id="KW-0175">Coiled coil</keyword>
<organism evidence="3 4">
    <name type="scientific">Aeromicrobium erythreum</name>
    <dbReference type="NCBI Taxonomy" id="2041"/>
    <lineage>
        <taxon>Bacteria</taxon>
        <taxon>Bacillati</taxon>
        <taxon>Actinomycetota</taxon>
        <taxon>Actinomycetes</taxon>
        <taxon>Propionibacteriales</taxon>
        <taxon>Nocardioidaceae</taxon>
        <taxon>Aeromicrobium</taxon>
    </lineage>
</organism>
<proteinExistence type="predicted"/>
<keyword evidence="4" id="KW-1185">Reference proteome</keyword>
<dbReference type="Proteomes" id="UP000067689">
    <property type="component" value="Chromosome"/>
</dbReference>
<evidence type="ECO:0000313" key="4">
    <source>
        <dbReference type="Proteomes" id="UP000067689"/>
    </source>
</evidence>
<feature type="coiled-coil region" evidence="1">
    <location>
        <begin position="195"/>
        <end position="233"/>
    </location>
</feature>
<dbReference type="Pfam" id="PF01145">
    <property type="entry name" value="Band_7"/>
    <property type="match status" value="1"/>
</dbReference>
<dbReference type="RefSeq" id="WP_067853532.1">
    <property type="nucleotide sequence ID" value="NZ_CP011502.1"/>
</dbReference>
<feature type="domain" description="Band 7" evidence="2">
    <location>
        <begin position="23"/>
        <end position="197"/>
    </location>
</feature>
<dbReference type="InterPro" id="IPR001107">
    <property type="entry name" value="Band_7"/>
</dbReference>
<dbReference type="Gene3D" id="3.30.479.30">
    <property type="entry name" value="Band 7 domain"/>
    <property type="match status" value="1"/>
</dbReference>
<sequence length="343" mass="37222">MADITRRPFLNHLRSDPTSFVLKLKDGQVTKSGAGVSFWFRPSTAALAEVPLEDREQVLQFTARTSDFQVVSVQATVTYRVVDPAVAATRIDFGIDPRTGDWNARPLERLGGLLTELAQQPALDHLAGTSLTDALAHGIAPVRQRVADELAGDQRLVERGLAVTDVRVVAIRAEAALERALQTPTREAVQQQADRATFERRAVAVEKERAIAENELTNQIELARREEELVTQRGQNERRRATEQAEADRITAAARAEREGLLARAEADRARTVGEAKAAAEAAAFASYAEIDQGRILAIAARELAANLPPLTHLSLTPDLLAPLLEKLGDTGAAGDQEAGPTR</sequence>
<protein>
    <recommendedName>
        <fullName evidence="2">Band 7 domain-containing protein</fullName>
    </recommendedName>
</protein>
<dbReference type="InterPro" id="IPR036013">
    <property type="entry name" value="Band_7/SPFH_dom_sf"/>
</dbReference>
<dbReference type="KEGG" id="aer:AERYTH_01145"/>
<accession>A0A0U3SXX8</accession>